<sequence>MTDFNLFPDRYAEKCRKWDRAKIEEHFGPVKDDFIPMWIADMDFRAPEPLVSRLHQAVENGIFGYTYVYDEFYDAVIRYFERHHHSSPKREWLTLCYGTVSTLHYTVQAFCQKGDYIMLSTPVYDPFERAATAFGAQVVENELVVKDNRYQIDFEKMEEQLKQYRPKLYMLCNPHNPSGRIWSREELVTLISLCQKYGTVVVADEVHSGMILDGVYTSTIETGELLKNVILLSSPNKQYNLGGLKTSYAIIQNEELRKTFRDRLTKNSITSPTVFGILALITCYNEGEEYSRALMGYLGENYRYAREAIENRIPKLSFMEMESSYLLWVNIQNTKLDSDTFTHRLAKETGVLVESGNNFVGNGEGYIRINLGTQFENVKEAFTRIEKFVNGL</sequence>
<keyword evidence="3" id="KW-0663">Pyridoxal phosphate</keyword>
<evidence type="ECO:0000313" key="8">
    <source>
        <dbReference type="Proteomes" id="UP000719942"/>
    </source>
</evidence>
<dbReference type="InterPro" id="IPR015421">
    <property type="entry name" value="PyrdxlP-dep_Trfase_major"/>
</dbReference>
<dbReference type="InterPro" id="IPR015422">
    <property type="entry name" value="PyrdxlP-dep_Trfase_small"/>
</dbReference>
<dbReference type="GO" id="GO:0016829">
    <property type="term" value="F:lyase activity"/>
    <property type="evidence" value="ECO:0007669"/>
    <property type="project" value="UniProtKB-KW"/>
</dbReference>
<feature type="domain" description="Aminotransferase class I/classII large" evidence="6">
    <location>
        <begin position="57"/>
        <end position="385"/>
    </location>
</feature>
<dbReference type="EMBL" id="JAGFNZ010000002">
    <property type="protein sequence ID" value="MBW7572378.1"/>
    <property type="molecule type" value="Genomic_DNA"/>
</dbReference>
<evidence type="ECO:0000256" key="3">
    <source>
        <dbReference type="ARBA" id="ARBA00022898"/>
    </source>
</evidence>
<dbReference type="CDD" id="cd00609">
    <property type="entry name" value="AAT_like"/>
    <property type="match status" value="1"/>
</dbReference>
<evidence type="ECO:0000256" key="1">
    <source>
        <dbReference type="ARBA" id="ARBA00001933"/>
    </source>
</evidence>
<accession>A0ABS7DMD3</accession>
<keyword evidence="8" id="KW-1185">Reference proteome</keyword>
<evidence type="ECO:0000256" key="5">
    <source>
        <dbReference type="ARBA" id="ARBA00037974"/>
    </source>
</evidence>
<protein>
    <recommendedName>
        <fullName evidence="2">cysteine-S-conjugate beta-lyase</fullName>
        <ecNumber evidence="2">4.4.1.13</ecNumber>
    </recommendedName>
</protein>
<comment type="similarity">
    <text evidence="5">Belongs to the class-II pyridoxal-phosphate-dependent aminotransferase family. MalY/PatB cystathionine beta-lyase subfamily.</text>
</comment>
<dbReference type="Pfam" id="PF00155">
    <property type="entry name" value="Aminotran_1_2"/>
    <property type="match status" value="1"/>
</dbReference>
<dbReference type="InterPro" id="IPR051798">
    <property type="entry name" value="Class-II_PLP-Dep_Aminotrans"/>
</dbReference>
<dbReference type="EC" id="4.4.1.13" evidence="2"/>
<reference evidence="7 8" key="1">
    <citation type="submission" date="2021-03" db="EMBL/GenBank/DDBJ databases">
        <title>Caproiciproducens sp. nov. isolated from feces of cow.</title>
        <authorList>
            <person name="Choi J.-Y."/>
        </authorList>
    </citation>
    <scope>NUCLEOTIDE SEQUENCE [LARGE SCALE GENOMIC DNA]</scope>
    <source>
        <strain evidence="7 8">AGMB10547</strain>
    </source>
</reference>
<keyword evidence="4 7" id="KW-0456">Lyase</keyword>
<organism evidence="7 8">
    <name type="scientific">Caproiciproducens faecalis</name>
    <dbReference type="NCBI Taxonomy" id="2820301"/>
    <lineage>
        <taxon>Bacteria</taxon>
        <taxon>Bacillati</taxon>
        <taxon>Bacillota</taxon>
        <taxon>Clostridia</taxon>
        <taxon>Eubacteriales</taxon>
        <taxon>Acutalibacteraceae</taxon>
        <taxon>Caproiciproducens</taxon>
    </lineage>
</organism>
<comment type="caution">
    <text evidence="7">The sequence shown here is derived from an EMBL/GenBank/DDBJ whole genome shotgun (WGS) entry which is preliminary data.</text>
</comment>
<comment type="cofactor">
    <cofactor evidence="1">
        <name>pyridoxal 5'-phosphate</name>
        <dbReference type="ChEBI" id="CHEBI:597326"/>
    </cofactor>
</comment>
<dbReference type="Gene3D" id="3.90.1150.10">
    <property type="entry name" value="Aspartate Aminotransferase, domain 1"/>
    <property type="match status" value="1"/>
</dbReference>
<dbReference type="InterPro" id="IPR015424">
    <property type="entry name" value="PyrdxlP-dep_Trfase"/>
</dbReference>
<evidence type="ECO:0000259" key="6">
    <source>
        <dbReference type="Pfam" id="PF00155"/>
    </source>
</evidence>
<gene>
    <name evidence="7" type="ORF">J5W02_06080</name>
</gene>
<dbReference type="NCBIfam" id="TIGR04350">
    <property type="entry name" value="C_S_lyase_PatB"/>
    <property type="match status" value="1"/>
</dbReference>
<dbReference type="InterPro" id="IPR027619">
    <property type="entry name" value="C-S_lyase_PatB-like"/>
</dbReference>
<dbReference type="InterPro" id="IPR004839">
    <property type="entry name" value="Aminotransferase_I/II_large"/>
</dbReference>
<dbReference type="Gene3D" id="3.40.640.10">
    <property type="entry name" value="Type I PLP-dependent aspartate aminotransferase-like (Major domain)"/>
    <property type="match status" value="1"/>
</dbReference>
<dbReference type="SUPFAM" id="SSF53383">
    <property type="entry name" value="PLP-dependent transferases"/>
    <property type="match status" value="1"/>
</dbReference>
<evidence type="ECO:0000256" key="4">
    <source>
        <dbReference type="ARBA" id="ARBA00023239"/>
    </source>
</evidence>
<evidence type="ECO:0000256" key="2">
    <source>
        <dbReference type="ARBA" id="ARBA00012224"/>
    </source>
</evidence>
<proteinExistence type="inferred from homology"/>
<name>A0ABS7DMD3_9FIRM</name>
<dbReference type="PANTHER" id="PTHR43525:SF1">
    <property type="entry name" value="PROTEIN MALY"/>
    <property type="match status" value="1"/>
</dbReference>
<evidence type="ECO:0000313" key="7">
    <source>
        <dbReference type="EMBL" id="MBW7572378.1"/>
    </source>
</evidence>
<dbReference type="RefSeq" id="WP_219964784.1">
    <property type="nucleotide sequence ID" value="NZ_JAGFNZ010000002.1"/>
</dbReference>
<dbReference type="PANTHER" id="PTHR43525">
    <property type="entry name" value="PROTEIN MALY"/>
    <property type="match status" value="1"/>
</dbReference>
<dbReference type="Proteomes" id="UP000719942">
    <property type="component" value="Unassembled WGS sequence"/>
</dbReference>